<feature type="non-terminal residue" evidence="6">
    <location>
        <position position="118"/>
    </location>
</feature>
<reference evidence="6 8" key="2">
    <citation type="journal article" date="2013" name="Nature">
        <title>Insights into bilaterian evolution from three spiralian genomes.</title>
        <authorList>
            <person name="Simakov O."/>
            <person name="Marletaz F."/>
            <person name="Cho S.J."/>
            <person name="Edsinger-Gonzales E."/>
            <person name="Havlak P."/>
            <person name="Hellsten U."/>
            <person name="Kuo D.H."/>
            <person name="Larsson T."/>
            <person name="Lv J."/>
            <person name="Arendt D."/>
            <person name="Savage R."/>
            <person name="Osoegawa K."/>
            <person name="de Jong P."/>
            <person name="Grimwood J."/>
            <person name="Chapman J.A."/>
            <person name="Shapiro H."/>
            <person name="Aerts A."/>
            <person name="Otillar R.P."/>
            <person name="Terry A.Y."/>
            <person name="Boore J.L."/>
            <person name="Grigoriev I.V."/>
            <person name="Lindberg D.R."/>
            <person name="Seaver E.C."/>
            <person name="Weisblat D.A."/>
            <person name="Putnam N.H."/>
            <person name="Rokhsar D.S."/>
        </authorList>
    </citation>
    <scope>NUCLEOTIDE SEQUENCE</scope>
    <source>
        <strain evidence="6 8">I ESC-2004</strain>
    </source>
</reference>
<protein>
    <recommendedName>
        <fullName evidence="5">Globin domain-containing protein</fullName>
    </recommendedName>
</protein>
<evidence type="ECO:0000313" key="6">
    <source>
        <dbReference type="EMBL" id="ELT91597.1"/>
    </source>
</evidence>
<dbReference type="EMBL" id="AMQN01013715">
    <property type="status" value="NOT_ANNOTATED_CDS"/>
    <property type="molecule type" value="Genomic_DNA"/>
</dbReference>
<dbReference type="OMA" id="FRVEYFW"/>
<dbReference type="GO" id="GO:0005344">
    <property type="term" value="F:oxygen carrier activity"/>
    <property type="evidence" value="ECO:0007669"/>
    <property type="project" value="UniProtKB-KW"/>
</dbReference>
<reference evidence="7" key="3">
    <citation type="submission" date="2015-06" db="UniProtKB">
        <authorList>
            <consortium name="EnsemblMetazoa"/>
        </authorList>
    </citation>
    <scope>IDENTIFICATION</scope>
</reference>
<dbReference type="InterPro" id="IPR050532">
    <property type="entry name" value="Globin-like_OT"/>
</dbReference>
<evidence type="ECO:0000256" key="2">
    <source>
        <dbReference type="ARBA" id="ARBA00022723"/>
    </source>
</evidence>
<name>R7TDK4_CAPTE</name>
<keyword evidence="2" id="KW-0479">Metal-binding</keyword>
<sequence>MFEENHDVQYYFCKFAKLETSADLRSSRQLRAHALQVMETLDDAISNLDDIDYVINMLKAVASTHVNKFDASNLQIFWVIRDPFLLAIKESLGDRFSLSIEATYRICIGFILDMMVKG</sequence>
<dbReference type="AlphaFoldDB" id="R7TDK4"/>
<comment type="similarity">
    <text evidence="4">Belongs to the globin family.</text>
</comment>
<keyword evidence="4" id="KW-0561">Oxygen transport</keyword>
<feature type="domain" description="Globin" evidence="5">
    <location>
        <begin position="1"/>
        <end position="118"/>
    </location>
</feature>
<dbReference type="InterPro" id="IPR009050">
    <property type="entry name" value="Globin-like_sf"/>
</dbReference>
<proteinExistence type="inferred from homology"/>
<dbReference type="PANTHER" id="PTHR46458">
    <property type="entry name" value="BLR2807 PROTEIN"/>
    <property type="match status" value="1"/>
</dbReference>
<dbReference type="EnsemblMetazoa" id="CapteT27881">
    <property type="protein sequence ID" value="CapteP27881"/>
    <property type="gene ID" value="CapteG27881"/>
</dbReference>
<organism evidence="6">
    <name type="scientific">Capitella teleta</name>
    <name type="common">Polychaete worm</name>
    <dbReference type="NCBI Taxonomy" id="283909"/>
    <lineage>
        <taxon>Eukaryota</taxon>
        <taxon>Metazoa</taxon>
        <taxon>Spiralia</taxon>
        <taxon>Lophotrochozoa</taxon>
        <taxon>Annelida</taxon>
        <taxon>Polychaeta</taxon>
        <taxon>Sedentaria</taxon>
        <taxon>Scolecida</taxon>
        <taxon>Capitellidae</taxon>
        <taxon>Capitella</taxon>
    </lineage>
</organism>
<dbReference type="EMBL" id="KB310419">
    <property type="protein sequence ID" value="ELT91597.1"/>
    <property type="molecule type" value="Genomic_DNA"/>
</dbReference>
<evidence type="ECO:0000259" key="5">
    <source>
        <dbReference type="PROSITE" id="PS01033"/>
    </source>
</evidence>
<evidence type="ECO:0000256" key="4">
    <source>
        <dbReference type="RuleBase" id="RU000356"/>
    </source>
</evidence>
<dbReference type="HOGENOM" id="CLU_003827_16_0_1"/>
<dbReference type="GO" id="GO:0046872">
    <property type="term" value="F:metal ion binding"/>
    <property type="evidence" value="ECO:0007669"/>
    <property type="project" value="UniProtKB-KW"/>
</dbReference>
<accession>R7TDK4</accession>
<keyword evidence="4" id="KW-0813">Transport</keyword>
<evidence type="ECO:0000256" key="1">
    <source>
        <dbReference type="ARBA" id="ARBA00022617"/>
    </source>
</evidence>
<reference evidence="8" key="1">
    <citation type="submission" date="2012-12" db="EMBL/GenBank/DDBJ databases">
        <authorList>
            <person name="Hellsten U."/>
            <person name="Grimwood J."/>
            <person name="Chapman J.A."/>
            <person name="Shapiro H."/>
            <person name="Aerts A."/>
            <person name="Otillar R.P."/>
            <person name="Terry A.Y."/>
            <person name="Boore J.L."/>
            <person name="Simakov O."/>
            <person name="Marletaz F."/>
            <person name="Cho S.-J."/>
            <person name="Edsinger-Gonzales E."/>
            <person name="Havlak P."/>
            <person name="Kuo D.-H."/>
            <person name="Larsson T."/>
            <person name="Lv J."/>
            <person name="Arendt D."/>
            <person name="Savage R."/>
            <person name="Osoegawa K."/>
            <person name="de Jong P."/>
            <person name="Lindberg D.R."/>
            <person name="Seaver E.C."/>
            <person name="Weisblat D.A."/>
            <person name="Putnam N.H."/>
            <person name="Grigoriev I.V."/>
            <person name="Rokhsar D.S."/>
        </authorList>
    </citation>
    <scope>NUCLEOTIDE SEQUENCE</scope>
    <source>
        <strain evidence="8">I ESC-2004</strain>
    </source>
</reference>
<dbReference type="PROSITE" id="PS01033">
    <property type="entry name" value="GLOBIN"/>
    <property type="match status" value="1"/>
</dbReference>
<evidence type="ECO:0000256" key="3">
    <source>
        <dbReference type="ARBA" id="ARBA00023004"/>
    </source>
</evidence>
<keyword evidence="1 4" id="KW-0349">Heme</keyword>
<dbReference type="SUPFAM" id="SSF46458">
    <property type="entry name" value="Globin-like"/>
    <property type="match status" value="1"/>
</dbReference>
<dbReference type="OrthoDB" id="6344802at2759"/>
<evidence type="ECO:0000313" key="7">
    <source>
        <dbReference type="EnsemblMetazoa" id="CapteP27881"/>
    </source>
</evidence>
<dbReference type="Pfam" id="PF00042">
    <property type="entry name" value="Globin"/>
    <property type="match status" value="1"/>
</dbReference>
<gene>
    <name evidence="6" type="ORF">CAPTEDRAFT_27881</name>
</gene>
<dbReference type="GO" id="GO:0020037">
    <property type="term" value="F:heme binding"/>
    <property type="evidence" value="ECO:0007669"/>
    <property type="project" value="InterPro"/>
</dbReference>
<dbReference type="InterPro" id="IPR012292">
    <property type="entry name" value="Globin/Proto"/>
</dbReference>
<dbReference type="Proteomes" id="UP000014760">
    <property type="component" value="Unassembled WGS sequence"/>
</dbReference>
<keyword evidence="8" id="KW-1185">Reference proteome</keyword>
<dbReference type="InterPro" id="IPR000971">
    <property type="entry name" value="Globin"/>
</dbReference>
<evidence type="ECO:0000313" key="8">
    <source>
        <dbReference type="Proteomes" id="UP000014760"/>
    </source>
</evidence>
<dbReference type="PANTHER" id="PTHR46458:SF5">
    <property type="entry name" value="GLOBIN FAMILY PROFILE DOMAIN-CONTAINING PROTEIN"/>
    <property type="match status" value="1"/>
</dbReference>
<keyword evidence="3" id="KW-0408">Iron</keyword>
<dbReference type="Gene3D" id="1.10.490.10">
    <property type="entry name" value="Globins"/>
    <property type="match status" value="1"/>
</dbReference>
<dbReference type="GO" id="GO:0019825">
    <property type="term" value="F:oxygen binding"/>
    <property type="evidence" value="ECO:0007669"/>
    <property type="project" value="InterPro"/>
</dbReference>